<accession>A0AAV4SJ66</accession>
<protein>
    <submittedName>
        <fullName evidence="1">Uncharacterized protein</fullName>
    </submittedName>
</protein>
<dbReference type="Proteomes" id="UP001054945">
    <property type="component" value="Unassembled WGS sequence"/>
</dbReference>
<organism evidence="1 2">
    <name type="scientific">Caerostris extrusa</name>
    <name type="common">Bark spider</name>
    <name type="synonym">Caerostris bankana</name>
    <dbReference type="NCBI Taxonomy" id="172846"/>
    <lineage>
        <taxon>Eukaryota</taxon>
        <taxon>Metazoa</taxon>
        <taxon>Ecdysozoa</taxon>
        <taxon>Arthropoda</taxon>
        <taxon>Chelicerata</taxon>
        <taxon>Arachnida</taxon>
        <taxon>Araneae</taxon>
        <taxon>Araneomorphae</taxon>
        <taxon>Entelegynae</taxon>
        <taxon>Araneoidea</taxon>
        <taxon>Araneidae</taxon>
        <taxon>Caerostris</taxon>
    </lineage>
</organism>
<proteinExistence type="predicted"/>
<comment type="caution">
    <text evidence="1">The sequence shown here is derived from an EMBL/GenBank/DDBJ whole genome shotgun (WGS) entry which is preliminary data.</text>
</comment>
<dbReference type="EMBL" id="BPLR01009693">
    <property type="protein sequence ID" value="GIY33835.1"/>
    <property type="molecule type" value="Genomic_DNA"/>
</dbReference>
<evidence type="ECO:0000313" key="2">
    <source>
        <dbReference type="Proteomes" id="UP001054945"/>
    </source>
</evidence>
<sequence>MTGIALVRRVPCTSGREARQHATGSSLSFRRRLVSHRTSGDGAKPSHNNRKHPRLVDTLLAAAFFHPRQKILHSLCRRRTRSRTDSGNSYVNQTFLMPLSPSPMFTVMLCKSSAHLVRHLTCPSSSIRPRIPQSQCSSLLQAPFNFVVIVLQTYDRSSALHAGALS</sequence>
<gene>
    <name evidence="1" type="ORF">CEXT_24501</name>
</gene>
<reference evidence="1 2" key="1">
    <citation type="submission" date="2021-06" db="EMBL/GenBank/DDBJ databases">
        <title>Caerostris extrusa draft genome.</title>
        <authorList>
            <person name="Kono N."/>
            <person name="Arakawa K."/>
        </authorList>
    </citation>
    <scope>NUCLEOTIDE SEQUENCE [LARGE SCALE GENOMIC DNA]</scope>
</reference>
<keyword evidence="2" id="KW-1185">Reference proteome</keyword>
<name>A0AAV4SJ66_CAEEX</name>
<evidence type="ECO:0000313" key="1">
    <source>
        <dbReference type="EMBL" id="GIY33835.1"/>
    </source>
</evidence>
<dbReference type="AlphaFoldDB" id="A0AAV4SJ66"/>